<keyword evidence="2" id="KW-0732">Signal</keyword>
<proteinExistence type="predicted"/>
<sequence length="133" mass="15336">MKKVWFLLLISIFLFLSNCASVPAPDFESGIKQADKRSDELGVLIKKANKQGETDFATELGKDKDLIKSLRTLLSQSKDRENFQEKRWQNNQWLINLGLKTFWAIVIGIILLIIFCLWETRKIWGPMVGLPIL</sequence>
<keyword evidence="4" id="KW-1185">Reference proteome</keyword>
<keyword evidence="1" id="KW-0472">Membrane</keyword>
<keyword evidence="1" id="KW-1133">Transmembrane helix</keyword>
<organism evidence="3 4">
    <name type="scientific">Leptospira langatensis</name>
    <dbReference type="NCBI Taxonomy" id="2484983"/>
    <lineage>
        <taxon>Bacteria</taxon>
        <taxon>Pseudomonadati</taxon>
        <taxon>Spirochaetota</taxon>
        <taxon>Spirochaetia</taxon>
        <taxon>Leptospirales</taxon>
        <taxon>Leptospiraceae</taxon>
        <taxon>Leptospira</taxon>
    </lineage>
</organism>
<feature type="chain" id="PRO_5046013945" description="Lipoprotein" evidence="2">
    <location>
        <begin position="21"/>
        <end position="133"/>
    </location>
</feature>
<gene>
    <name evidence="3" type="ORF">EHQ53_14240</name>
</gene>
<evidence type="ECO:0000256" key="1">
    <source>
        <dbReference type="SAM" id="Phobius"/>
    </source>
</evidence>
<reference evidence="4" key="1">
    <citation type="journal article" date="2019" name="PLoS Negl. Trop. Dis.">
        <title>Revisiting the worldwide diversity of Leptospira species in the environment.</title>
        <authorList>
            <person name="Vincent A.T."/>
            <person name="Schiettekatte O."/>
            <person name="Bourhy P."/>
            <person name="Veyrier F.J."/>
            <person name="Picardeau M."/>
        </authorList>
    </citation>
    <scope>NUCLEOTIDE SEQUENCE [LARGE SCALE GENOMIC DNA]</scope>
    <source>
        <strain evidence="4">201702690</strain>
    </source>
</reference>
<dbReference type="Proteomes" id="UP000297273">
    <property type="component" value="Unassembled WGS sequence"/>
</dbReference>
<dbReference type="EMBL" id="RQGC01000009">
    <property type="protein sequence ID" value="TGL39677.1"/>
    <property type="molecule type" value="Genomic_DNA"/>
</dbReference>
<feature type="transmembrane region" description="Helical" evidence="1">
    <location>
        <begin position="101"/>
        <end position="118"/>
    </location>
</feature>
<evidence type="ECO:0000313" key="3">
    <source>
        <dbReference type="EMBL" id="TGL39677.1"/>
    </source>
</evidence>
<accession>A0ABY2M9B4</accession>
<dbReference type="RefSeq" id="WP_135646451.1">
    <property type="nucleotide sequence ID" value="NZ_RQGC01000009.1"/>
</dbReference>
<evidence type="ECO:0008006" key="5">
    <source>
        <dbReference type="Google" id="ProtNLM"/>
    </source>
</evidence>
<comment type="caution">
    <text evidence="3">The sequence shown here is derived from an EMBL/GenBank/DDBJ whole genome shotgun (WGS) entry which is preliminary data.</text>
</comment>
<keyword evidence="1" id="KW-0812">Transmembrane</keyword>
<name>A0ABY2M9B4_9LEPT</name>
<evidence type="ECO:0000256" key="2">
    <source>
        <dbReference type="SAM" id="SignalP"/>
    </source>
</evidence>
<feature type="signal peptide" evidence="2">
    <location>
        <begin position="1"/>
        <end position="20"/>
    </location>
</feature>
<protein>
    <recommendedName>
        <fullName evidence="5">Lipoprotein</fullName>
    </recommendedName>
</protein>
<evidence type="ECO:0000313" key="4">
    <source>
        <dbReference type="Proteomes" id="UP000297273"/>
    </source>
</evidence>